<sequence length="268" mass="30364">MHFLKKMPIFIFFQPAAASLILKCLISLSTVTLLGLILAFHYRYMQFFMKDNSLEDWRITLSSKKILWILLELVVCLIHPFPTGWGSNIEYSDGSVVCLRLSTMDIVLSIMMFLRLYQIHRVILLHSNFLVNASYRSIGSLNKVKLNFRFILKVLMDTSPGKVLLVIIICLWLLTSWTLSLCERKSQDKAGALAQAAYLVPITFLTIGYGDIVPVTVCGKMVCLFTGVMGVGCTALLVAVAANKLQLNKAQKYVLNFMHNIQYKKQVR</sequence>
<dbReference type="SUPFAM" id="SSF81324">
    <property type="entry name" value="Voltage-gated potassium channels"/>
    <property type="match status" value="1"/>
</dbReference>
<feature type="transmembrane region" description="Helical" evidence="1">
    <location>
        <begin position="20"/>
        <end position="45"/>
    </location>
</feature>
<protein>
    <submittedName>
        <fullName evidence="3">Potassium intermediate/small conductance calcium-activated channel, subfamily N, member 4</fullName>
    </submittedName>
</protein>
<dbReference type="STRING" id="7897.ENSLACP00000017691"/>
<keyword evidence="1" id="KW-1133">Transmembrane helix</keyword>
<feature type="transmembrane region" description="Helical" evidence="1">
    <location>
        <begin position="66"/>
        <end position="82"/>
    </location>
</feature>
<dbReference type="AlphaFoldDB" id="H3B720"/>
<dbReference type="Gene3D" id="1.10.287.70">
    <property type="match status" value="1"/>
</dbReference>
<dbReference type="Pfam" id="PF03530">
    <property type="entry name" value="SK_channel"/>
    <property type="match status" value="1"/>
</dbReference>
<evidence type="ECO:0000259" key="2">
    <source>
        <dbReference type="Pfam" id="PF07885"/>
    </source>
</evidence>
<keyword evidence="4" id="KW-1185">Reference proteome</keyword>
<dbReference type="Pfam" id="PF07885">
    <property type="entry name" value="Ion_trans_2"/>
    <property type="match status" value="1"/>
</dbReference>
<dbReference type="InParanoid" id="H3B720"/>
<dbReference type="GO" id="GO:0016020">
    <property type="term" value="C:membrane"/>
    <property type="evidence" value="ECO:0007669"/>
    <property type="project" value="InterPro"/>
</dbReference>
<dbReference type="HOGENOM" id="CLU_014617_5_0_1"/>
<dbReference type="GO" id="GO:0016286">
    <property type="term" value="F:small conductance calcium-activated potassium channel activity"/>
    <property type="evidence" value="ECO:0007669"/>
    <property type="project" value="InterPro"/>
</dbReference>
<evidence type="ECO:0000256" key="1">
    <source>
        <dbReference type="SAM" id="Phobius"/>
    </source>
</evidence>
<evidence type="ECO:0000313" key="3">
    <source>
        <dbReference type="Ensembl" id="ENSLACP00000017691.1"/>
    </source>
</evidence>
<name>H3B720_LATCH</name>
<feature type="domain" description="Potassium channel" evidence="2">
    <location>
        <begin position="167"/>
        <end position="245"/>
    </location>
</feature>
<dbReference type="InterPro" id="IPR013099">
    <property type="entry name" value="K_chnl_dom"/>
</dbReference>
<feature type="transmembrane region" description="Helical" evidence="1">
    <location>
        <begin position="94"/>
        <end position="117"/>
    </location>
</feature>
<accession>H3B720</accession>
<keyword evidence="1" id="KW-0472">Membrane</keyword>
<dbReference type="GeneTree" id="ENSGT00950000182904"/>
<feature type="transmembrane region" description="Helical" evidence="1">
    <location>
        <begin position="163"/>
        <end position="180"/>
    </location>
</feature>
<reference evidence="3" key="2">
    <citation type="submission" date="2025-08" db="UniProtKB">
        <authorList>
            <consortium name="Ensembl"/>
        </authorList>
    </citation>
    <scope>IDENTIFICATION</scope>
</reference>
<reference evidence="3" key="3">
    <citation type="submission" date="2025-09" db="UniProtKB">
        <authorList>
            <consortium name="Ensembl"/>
        </authorList>
    </citation>
    <scope>IDENTIFICATION</scope>
</reference>
<feature type="transmembrane region" description="Helical" evidence="1">
    <location>
        <begin position="192"/>
        <end position="210"/>
    </location>
</feature>
<dbReference type="PANTHER" id="PTHR10153">
    <property type="entry name" value="SMALL CONDUCTANCE CALCIUM-ACTIVATED POTASSIUM CHANNEL"/>
    <property type="match status" value="1"/>
</dbReference>
<evidence type="ECO:0000313" key="4">
    <source>
        <dbReference type="Proteomes" id="UP000008672"/>
    </source>
</evidence>
<dbReference type="EMBL" id="AFYH01067369">
    <property type="status" value="NOT_ANNOTATED_CDS"/>
    <property type="molecule type" value="Genomic_DNA"/>
</dbReference>
<keyword evidence="1" id="KW-0812">Transmembrane</keyword>
<reference evidence="4" key="1">
    <citation type="submission" date="2011-08" db="EMBL/GenBank/DDBJ databases">
        <title>The draft genome of Latimeria chalumnae.</title>
        <authorList>
            <person name="Di Palma F."/>
            <person name="Alfoldi J."/>
            <person name="Johnson J."/>
            <person name="Berlin A."/>
            <person name="Gnerre S."/>
            <person name="Jaffe D."/>
            <person name="MacCallum I."/>
            <person name="Young S."/>
            <person name="Walker B.J."/>
            <person name="Lander E."/>
            <person name="Lindblad-Toh K."/>
        </authorList>
    </citation>
    <scope>NUCLEOTIDE SEQUENCE [LARGE SCALE GENOMIC DNA]</scope>
    <source>
        <strain evidence="4">Wild caught</strain>
    </source>
</reference>
<proteinExistence type="predicted"/>
<dbReference type="Ensembl" id="ENSLACT00000017821.1">
    <property type="protein sequence ID" value="ENSLACP00000017691.1"/>
    <property type="gene ID" value="ENSLACG00000015582.1"/>
</dbReference>
<dbReference type="Proteomes" id="UP000008672">
    <property type="component" value="Unassembled WGS sequence"/>
</dbReference>
<organism evidence="3 4">
    <name type="scientific">Latimeria chalumnae</name>
    <name type="common">Coelacanth</name>
    <dbReference type="NCBI Taxonomy" id="7897"/>
    <lineage>
        <taxon>Eukaryota</taxon>
        <taxon>Metazoa</taxon>
        <taxon>Chordata</taxon>
        <taxon>Craniata</taxon>
        <taxon>Vertebrata</taxon>
        <taxon>Euteleostomi</taxon>
        <taxon>Coelacanthiformes</taxon>
        <taxon>Coelacanthidae</taxon>
        <taxon>Latimeria</taxon>
    </lineage>
</organism>
<dbReference type="EMBL" id="AFYH01067368">
    <property type="status" value="NOT_ANNOTATED_CDS"/>
    <property type="molecule type" value="Genomic_DNA"/>
</dbReference>
<dbReference type="InterPro" id="IPR015449">
    <property type="entry name" value="K_chnl_Ca-activ_SK"/>
</dbReference>
<feature type="transmembrane region" description="Helical" evidence="1">
    <location>
        <begin position="222"/>
        <end position="242"/>
    </location>
</feature>
<dbReference type="eggNOG" id="KOG3684">
    <property type="taxonomic scope" value="Eukaryota"/>
</dbReference>
<dbReference type="OMA" id="CERTHMG"/>